<dbReference type="EMBL" id="CANTUO010000001">
    <property type="protein sequence ID" value="CAI5756493.1"/>
    <property type="molecule type" value="Genomic_DNA"/>
</dbReference>
<comment type="caution">
    <text evidence="11">The sequence shown here is derived from an EMBL/GenBank/DDBJ whole genome shotgun (WGS) entry which is preliminary data.</text>
</comment>
<dbReference type="Pfam" id="PF00588">
    <property type="entry name" value="SpoU_methylase"/>
    <property type="match status" value="1"/>
</dbReference>
<dbReference type="InterPro" id="IPR047261">
    <property type="entry name" value="MRM1_MeTrfase_dom"/>
</dbReference>
<dbReference type="NCBIfam" id="TIGR00186">
    <property type="entry name" value="rRNA_methyl_3"/>
    <property type="match status" value="1"/>
</dbReference>
<dbReference type="CDD" id="cd18105">
    <property type="entry name" value="SpoU-like_MRM1"/>
    <property type="match status" value="1"/>
</dbReference>
<keyword evidence="4" id="KW-0489">Methyltransferase</keyword>
<dbReference type="PANTHER" id="PTHR46103">
    <property type="entry name" value="RRNA METHYLTRANSFERASE 1, MITOCHONDRIAL"/>
    <property type="match status" value="1"/>
</dbReference>
<evidence type="ECO:0000256" key="4">
    <source>
        <dbReference type="ARBA" id="ARBA00022603"/>
    </source>
</evidence>
<dbReference type="SUPFAM" id="SSF55315">
    <property type="entry name" value="L30e-like"/>
    <property type="match status" value="1"/>
</dbReference>
<dbReference type="Proteomes" id="UP001152885">
    <property type="component" value="Unassembled WGS sequence"/>
</dbReference>
<evidence type="ECO:0000256" key="8">
    <source>
        <dbReference type="ARBA" id="ARBA00023128"/>
    </source>
</evidence>
<sequence>MQYRRFSILRKLLKQQPYGSGDIKPVFKPHYSNDKKITFEKNLPFQSKPKKIWEIQGISKDEFFKRKYGNISAEERQKLNEKVERQRRYRQMRIDHEKSIREKEFKERQELRDRIRKEKFDKLGTKEESSHNYTADPLFEYVYGTHSVKSVLLAKKRPILNLYTHNLEDSSIKKFAEDEYGVRIRKVENKNALNVLCNNGVHNGVVLKTKKLPISYIKELSQVKNNEYQVKVESAISNEEEEILKKVVRDNNKNTELYPIAIYLDGVTDPQNMGSILRSAFFFGVDFIVVPDNSSARLGPAANKASVGSLDLIDIYKTHNSVKLFDQIKSNGWHVISAAGKLTNNNNDQHETESKSQRVDRHLQNKFIELSDLKIILKQSPVMLVLGSEGKGVSNSLKVKSDYLISIPKYRRDDTIVDSLNVGVATGIIIQNCVEQ</sequence>
<dbReference type="SUPFAM" id="SSF75217">
    <property type="entry name" value="alpha/beta knot"/>
    <property type="match status" value="1"/>
</dbReference>
<evidence type="ECO:0000256" key="9">
    <source>
        <dbReference type="ARBA" id="ARBA00034881"/>
    </source>
</evidence>
<dbReference type="InterPro" id="IPR001537">
    <property type="entry name" value="SpoU_MeTrfase"/>
</dbReference>
<dbReference type="GO" id="GO:0016435">
    <property type="term" value="F:rRNA (guanine) methyltransferase activity"/>
    <property type="evidence" value="ECO:0007669"/>
    <property type="project" value="TreeGrafter"/>
</dbReference>
<dbReference type="PANTHER" id="PTHR46103:SF1">
    <property type="entry name" value="RRNA METHYLTRANSFERASE 1, MITOCHONDRIAL"/>
    <property type="match status" value="1"/>
</dbReference>
<comment type="similarity">
    <text evidence="2">Belongs to the class IV-like SAM-binding methyltransferase superfamily. RNA methyltransferase TrmH family.</text>
</comment>
<evidence type="ECO:0000256" key="5">
    <source>
        <dbReference type="ARBA" id="ARBA00022679"/>
    </source>
</evidence>
<keyword evidence="5" id="KW-0808">Transferase</keyword>
<dbReference type="InterPro" id="IPR013123">
    <property type="entry name" value="SpoU_subst-bd"/>
</dbReference>
<dbReference type="InterPro" id="IPR029028">
    <property type="entry name" value="Alpha/beta_knot_MTases"/>
</dbReference>
<dbReference type="InterPro" id="IPR004441">
    <property type="entry name" value="rRNA_MeTrfase_TrmH"/>
</dbReference>
<evidence type="ECO:0000259" key="10">
    <source>
        <dbReference type="SMART" id="SM00967"/>
    </source>
</evidence>
<dbReference type="Pfam" id="PF08032">
    <property type="entry name" value="SpoU_sub_bind"/>
    <property type="match status" value="1"/>
</dbReference>
<keyword evidence="6" id="KW-0949">S-adenosyl-L-methionine</keyword>
<comment type="subcellular location">
    <subcellularLocation>
        <location evidence="1">Mitochondrion</location>
    </subcellularLocation>
</comment>
<keyword evidence="3" id="KW-0698">rRNA processing</keyword>
<dbReference type="InterPro" id="IPR029064">
    <property type="entry name" value="Ribosomal_eL30-like_sf"/>
</dbReference>
<evidence type="ECO:0000256" key="7">
    <source>
        <dbReference type="ARBA" id="ARBA00022946"/>
    </source>
</evidence>
<evidence type="ECO:0000256" key="2">
    <source>
        <dbReference type="ARBA" id="ARBA00007228"/>
    </source>
</evidence>
<organism evidence="11 12">
    <name type="scientific">Candida verbasci</name>
    <dbReference type="NCBI Taxonomy" id="1227364"/>
    <lineage>
        <taxon>Eukaryota</taxon>
        <taxon>Fungi</taxon>
        <taxon>Dikarya</taxon>
        <taxon>Ascomycota</taxon>
        <taxon>Saccharomycotina</taxon>
        <taxon>Pichiomycetes</taxon>
        <taxon>Debaryomycetaceae</taxon>
        <taxon>Candida/Lodderomyces clade</taxon>
        <taxon>Candida</taxon>
    </lineage>
</organism>
<dbReference type="Gene3D" id="3.40.1280.10">
    <property type="match status" value="1"/>
</dbReference>
<evidence type="ECO:0000256" key="3">
    <source>
        <dbReference type="ARBA" id="ARBA00022552"/>
    </source>
</evidence>
<evidence type="ECO:0000256" key="6">
    <source>
        <dbReference type="ARBA" id="ARBA00022691"/>
    </source>
</evidence>
<feature type="domain" description="RNA 2-O ribose methyltransferase substrate binding" evidence="10">
    <location>
        <begin position="141"/>
        <end position="215"/>
    </location>
</feature>
<keyword evidence="8" id="KW-0496">Mitochondrion</keyword>
<keyword evidence="7" id="KW-0809">Transit peptide</keyword>
<dbReference type="OrthoDB" id="270651at2759"/>
<accession>A0A9W4TSA7</accession>
<reference evidence="11" key="1">
    <citation type="submission" date="2022-12" db="EMBL/GenBank/DDBJ databases">
        <authorList>
            <person name="Brejova B."/>
        </authorList>
    </citation>
    <scope>NUCLEOTIDE SEQUENCE</scope>
</reference>
<dbReference type="InterPro" id="IPR047182">
    <property type="entry name" value="MRM1"/>
</dbReference>
<dbReference type="GO" id="GO:0005739">
    <property type="term" value="C:mitochondrion"/>
    <property type="evidence" value="ECO:0007669"/>
    <property type="project" value="UniProtKB-SubCell"/>
</dbReference>
<dbReference type="InterPro" id="IPR029026">
    <property type="entry name" value="tRNA_m1G_MTases_N"/>
</dbReference>
<protein>
    <recommendedName>
        <fullName evidence="9">rRNA methyltransferase 1, mitochondrial</fullName>
    </recommendedName>
</protein>
<dbReference type="Gene3D" id="3.30.1330.30">
    <property type="match status" value="1"/>
</dbReference>
<gene>
    <name evidence="11" type="ORF">CANVERA_P1010</name>
</gene>
<evidence type="ECO:0000256" key="1">
    <source>
        <dbReference type="ARBA" id="ARBA00004173"/>
    </source>
</evidence>
<proteinExistence type="inferred from homology"/>
<dbReference type="AlphaFoldDB" id="A0A9W4TSA7"/>
<dbReference type="SMART" id="SM00967">
    <property type="entry name" value="SpoU_sub_bind"/>
    <property type="match status" value="1"/>
</dbReference>
<name>A0A9W4TSA7_9ASCO</name>
<evidence type="ECO:0000313" key="11">
    <source>
        <dbReference type="EMBL" id="CAI5756493.1"/>
    </source>
</evidence>
<keyword evidence="12" id="KW-1185">Reference proteome</keyword>
<dbReference type="GO" id="GO:0003723">
    <property type="term" value="F:RNA binding"/>
    <property type="evidence" value="ECO:0007669"/>
    <property type="project" value="InterPro"/>
</dbReference>
<evidence type="ECO:0000313" key="12">
    <source>
        <dbReference type="Proteomes" id="UP001152885"/>
    </source>
</evidence>